<accession>A0A7W1YFH3</accession>
<gene>
    <name evidence="2" type="ORF">HPK16_04775</name>
</gene>
<keyword evidence="3" id="KW-1185">Reference proteome</keyword>
<name>A0A7W1YFH3_9LIST</name>
<keyword evidence="1" id="KW-1277">Toxin-antitoxin system</keyword>
<evidence type="ECO:0000313" key="3">
    <source>
        <dbReference type="Proteomes" id="UP000548787"/>
    </source>
</evidence>
<comment type="caution">
    <text evidence="2">The sequence shown here is derived from an EMBL/GenBank/DDBJ whole genome shotgun (WGS) entry which is preliminary data.</text>
</comment>
<dbReference type="Pfam" id="PF05016">
    <property type="entry name" value="ParE_toxin"/>
    <property type="match status" value="1"/>
</dbReference>
<evidence type="ECO:0000313" key="2">
    <source>
        <dbReference type="EMBL" id="MBA3925652.1"/>
    </source>
</evidence>
<protein>
    <submittedName>
        <fullName evidence="2">Type II toxin-antitoxin system RelE/ParE family toxin</fullName>
    </submittedName>
</protein>
<reference evidence="2 3" key="1">
    <citation type="submission" date="2020-08" db="EMBL/GenBank/DDBJ databases">
        <title>Listeria ohnekaius sp. nov. and Listeria portnoyii sp. nov. isolated from non-agricultural and natural environments.</title>
        <authorList>
            <person name="Weller D."/>
            <person name="Belias A.M."/>
            <person name="Liao J."/>
            <person name="Guo S."/>
            <person name="Orsi R.H."/>
            <person name="Wiedmann M."/>
        </authorList>
    </citation>
    <scope>NUCLEOTIDE SEQUENCE [LARGE SCALE GENOMIC DNA]</scope>
    <source>
        <strain evidence="2 3">FSL W9-0585</strain>
    </source>
</reference>
<sequence length="114" mass="13287">MGESVKISLSRHASIDYESISLYLLEDLYQTQAEENFSKGVDKLFLNLAAFPKLGSLYASEKYLSKPYRKLSFDRYTVFYVYYEEQQLIEVHRILSGLSDYTAIIKDTLSLYEL</sequence>
<dbReference type="Gene3D" id="3.30.2310.20">
    <property type="entry name" value="RelE-like"/>
    <property type="match status" value="1"/>
</dbReference>
<evidence type="ECO:0000256" key="1">
    <source>
        <dbReference type="ARBA" id="ARBA00022649"/>
    </source>
</evidence>
<dbReference type="AlphaFoldDB" id="A0A7W1YFH3"/>
<organism evidence="2 3">
    <name type="scientific">Listeria rustica</name>
    <dbReference type="NCBI Taxonomy" id="2713503"/>
    <lineage>
        <taxon>Bacteria</taxon>
        <taxon>Bacillati</taxon>
        <taxon>Bacillota</taxon>
        <taxon>Bacilli</taxon>
        <taxon>Bacillales</taxon>
        <taxon>Listeriaceae</taxon>
        <taxon>Listeria</taxon>
    </lineage>
</organism>
<dbReference type="RefSeq" id="WP_181675868.1">
    <property type="nucleotide sequence ID" value="NZ_JABJVM010000003.1"/>
</dbReference>
<dbReference type="InterPro" id="IPR007712">
    <property type="entry name" value="RelE/ParE_toxin"/>
</dbReference>
<proteinExistence type="predicted"/>
<dbReference type="EMBL" id="JABJVM010000003">
    <property type="protein sequence ID" value="MBA3925652.1"/>
    <property type="molecule type" value="Genomic_DNA"/>
</dbReference>
<dbReference type="InterPro" id="IPR035093">
    <property type="entry name" value="RelE/ParE_toxin_dom_sf"/>
</dbReference>
<dbReference type="Proteomes" id="UP000548787">
    <property type="component" value="Unassembled WGS sequence"/>
</dbReference>